<keyword evidence="7 9" id="KW-0472">Membrane</keyword>
<keyword evidence="12" id="KW-1185">Reference proteome</keyword>
<feature type="transmembrane region" description="Helical" evidence="9">
    <location>
        <begin position="99"/>
        <end position="119"/>
    </location>
</feature>
<evidence type="ECO:0000256" key="5">
    <source>
        <dbReference type="ARBA" id="ARBA00022692"/>
    </source>
</evidence>
<evidence type="ECO:0000256" key="8">
    <source>
        <dbReference type="ARBA" id="ARBA00038436"/>
    </source>
</evidence>
<evidence type="ECO:0000256" key="6">
    <source>
        <dbReference type="ARBA" id="ARBA00022989"/>
    </source>
</evidence>
<dbReference type="Proteomes" id="UP001378188">
    <property type="component" value="Unassembled WGS sequence"/>
</dbReference>
<keyword evidence="6 9" id="KW-1133">Transmembrane helix</keyword>
<dbReference type="InterPro" id="IPR055348">
    <property type="entry name" value="DctQ"/>
</dbReference>
<dbReference type="GO" id="GO:0015740">
    <property type="term" value="P:C4-dicarboxylate transport"/>
    <property type="evidence" value="ECO:0007669"/>
    <property type="project" value="TreeGrafter"/>
</dbReference>
<evidence type="ECO:0000256" key="4">
    <source>
        <dbReference type="ARBA" id="ARBA00022519"/>
    </source>
</evidence>
<comment type="subunit">
    <text evidence="9">The complex comprises the extracytoplasmic solute receptor protein and the two transmembrane proteins.</text>
</comment>
<evidence type="ECO:0000313" key="12">
    <source>
        <dbReference type="Proteomes" id="UP001378188"/>
    </source>
</evidence>
<keyword evidence="3" id="KW-1003">Cell membrane</keyword>
<accession>A0AAW9RB11</accession>
<keyword evidence="5 9" id="KW-0812">Transmembrane</keyword>
<evidence type="ECO:0000259" key="10">
    <source>
        <dbReference type="Pfam" id="PF04290"/>
    </source>
</evidence>
<feature type="transmembrane region" description="Helical" evidence="9">
    <location>
        <begin position="143"/>
        <end position="163"/>
    </location>
</feature>
<dbReference type="RefSeq" id="WP_340328344.1">
    <property type="nucleotide sequence ID" value="NZ_JAZHOF010000002.1"/>
</dbReference>
<evidence type="ECO:0000313" key="11">
    <source>
        <dbReference type="EMBL" id="MEJ8570597.1"/>
    </source>
</evidence>
<feature type="transmembrane region" description="Helical" evidence="9">
    <location>
        <begin position="57"/>
        <end position="78"/>
    </location>
</feature>
<evidence type="ECO:0000256" key="9">
    <source>
        <dbReference type="RuleBase" id="RU369079"/>
    </source>
</evidence>
<protein>
    <recommendedName>
        <fullName evidence="9">TRAP transporter small permease protein</fullName>
    </recommendedName>
</protein>
<name>A0AAW9RB11_9HYPH</name>
<reference evidence="11 12" key="1">
    <citation type="submission" date="2024-02" db="EMBL/GenBank/DDBJ databases">
        <title>Genome analysis and characterization of Microbaculum marinisediminis sp. nov., isolated from marine sediment.</title>
        <authorList>
            <person name="Du Z.-J."/>
            <person name="Ye Y.-Q."/>
            <person name="Zhang Z.-R."/>
            <person name="Yuan S.-M."/>
            <person name="Zhang X.-Y."/>
        </authorList>
    </citation>
    <scope>NUCLEOTIDE SEQUENCE [LARGE SCALE GENOMIC DNA]</scope>
    <source>
        <strain evidence="11 12">SDUM1044001</strain>
    </source>
</reference>
<feature type="domain" description="Tripartite ATP-independent periplasmic transporters DctQ component" evidence="10">
    <location>
        <begin position="36"/>
        <end position="165"/>
    </location>
</feature>
<evidence type="ECO:0000256" key="2">
    <source>
        <dbReference type="ARBA" id="ARBA00022448"/>
    </source>
</evidence>
<comment type="caution">
    <text evidence="11">The sequence shown here is derived from an EMBL/GenBank/DDBJ whole genome shotgun (WGS) entry which is preliminary data.</text>
</comment>
<evidence type="ECO:0000256" key="3">
    <source>
        <dbReference type="ARBA" id="ARBA00022475"/>
    </source>
</evidence>
<organism evidence="11 12">
    <name type="scientific">Microbaculum marinum</name>
    <dbReference type="NCBI Taxonomy" id="1764581"/>
    <lineage>
        <taxon>Bacteria</taxon>
        <taxon>Pseudomonadati</taxon>
        <taxon>Pseudomonadota</taxon>
        <taxon>Alphaproteobacteria</taxon>
        <taxon>Hyphomicrobiales</taxon>
        <taxon>Tepidamorphaceae</taxon>
        <taxon>Microbaculum</taxon>
    </lineage>
</organism>
<evidence type="ECO:0000256" key="7">
    <source>
        <dbReference type="ARBA" id="ARBA00023136"/>
    </source>
</evidence>
<dbReference type="PANTHER" id="PTHR35011">
    <property type="entry name" value="2,3-DIKETO-L-GULONATE TRAP TRANSPORTER SMALL PERMEASE PROTEIN YIAM"/>
    <property type="match status" value="1"/>
</dbReference>
<feature type="transmembrane region" description="Helical" evidence="9">
    <location>
        <begin position="23"/>
        <end position="45"/>
    </location>
</feature>
<comment type="function">
    <text evidence="9">Part of the tripartite ATP-independent periplasmic (TRAP) transport system.</text>
</comment>
<comment type="subcellular location">
    <subcellularLocation>
        <location evidence="1 9">Cell inner membrane</location>
        <topology evidence="1 9">Multi-pass membrane protein</topology>
    </subcellularLocation>
</comment>
<dbReference type="EMBL" id="JAZHOF010000002">
    <property type="protein sequence ID" value="MEJ8570597.1"/>
    <property type="molecule type" value="Genomic_DNA"/>
</dbReference>
<keyword evidence="4 9" id="KW-0997">Cell inner membrane</keyword>
<dbReference type="AlphaFoldDB" id="A0AAW9RB11"/>
<dbReference type="InterPro" id="IPR007387">
    <property type="entry name" value="TRAP_DctQ"/>
</dbReference>
<dbReference type="Pfam" id="PF04290">
    <property type="entry name" value="DctQ"/>
    <property type="match status" value="1"/>
</dbReference>
<proteinExistence type="inferred from homology"/>
<dbReference type="GO" id="GO:0022857">
    <property type="term" value="F:transmembrane transporter activity"/>
    <property type="evidence" value="ECO:0007669"/>
    <property type="project" value="UniProtKB-UniRule"/>
</dbReference>
<gene>
    <name evidence="11" type="ORF">V3328_03885</name>
</gene>
<sequence length="174" mass="19220">MSEPGATASDTAGRSRALRLAEFVLGVMVAVLLIAMMLVTAVDVFGRYLLSRPLPGAFEITEIMLALIIFIALPLVCLHEEHVSVTLITDRLRPRWRQIHSVVVSIFSAAVLLLIAWRITAHSLQLASYGEVTIFLRFPKGPIGYTIAAFTVLAALATMIVAWHHLNRFRRTDA</sequence>
<dbReference type="PANTHER" id="PTHR35011:SF2">
    <property type="entry name" value="2,3-DIKETO-L-GULONATE TRAP TRANSPORTER SMALL PERMEASE PROTEIN YIAM"/>
    <property type="match status" value="1"/>
</dbReference>
<comment type="similarity">
    <text evidence="8 9">Belongs to the TRAP transporter small permease family.</text>
</comment>
<keyword evidence="2 9" id="KW-0813">Transport</keyword>
<evidence type="ECO:0000256" key="1">
    <source>
        <dbReference type="ARBA" id="ARBA00004429"/>
    </source>
</evidence>
<dbReference type="GO" id="GO:0005886">
    <property type="term" value="C:plasma membrane"/>
    <property type="evidence" value="ECO:0007669"/>
    <property type="project" value="UniProtKB-SubCell"/>
</dbReference>